<dbReference type="InterPro" id="IPR036236">
    <property type="entry name" value="Znf_C2H2_sf"/>
</dbReference>
<reference evidence="8" key="3">
    <citation type="submission" date="2025-09" db="UniProtKB">
        <authorList>
            <consortium name="Ensembl"/>
        </authorList>
    </citation>
    <scope>IDENTIFICATION</scope>
</reference>
<feature type="domain" description="C2H2-type" evidence="7">
    <location>
        <begin position="136"/>
        <end position="165"/>
    </location>
</feature>
<gene>
    <name evidence="8" type="primary">znf831</name>
</gene>
<proteinExistence type="predicted"/>
<dbReference type="SUPFAM" id="SSF57667">
    <property type="entry name" value="beta-beta-alpha zinc fingers"/>
    <property type="match status" value="1"/>
</dbReference>
<keyword evidence="2" id="KW-0677">Repeat</keyword>
<evidence type="ECO:0000259" key="7">
    <source>
        <dbReference type="PROSITE" id="PS50157"/>
    </source>
</evidence>
<organism evidence="8 9">
    <name type="scientific">Lates calcarifer</name>
    <name type="common">Barramundi</name>
    <name type="synonym">Holocentrus calcarifer</name>
    <dbReference type="NCBI Taxonomy" id="8187"/>
    <lineage>
        <taxon>Eukaryota</taxon>
        <taxon>Metazoa</taxon>
        <taxon>Chordata</taxon>
        <taxon>Craniata</taxon>
        <taxon>Vertebrata</taxon>
        <taxon>Euteleostomi</taxon>
        <taxon>Actinopterygii</taxon>
        <taxon>Neopterygii</taxon>
        <taxon>Teleostei</taxon>
        <taxon>Neoteleostei</taxon>
        <taxon>Acanthomorphata</taxon>
        <taxon>Carangaria</taxon>
        <taxon>Carangaria incertae sedis</taxon>
        <taxon>Centropomidae</taxon>
        <taxon>Lates</taxon>
    </lineage>
</organism>
<feature type="region of interest" description="Disordered" evidence="6">
    <location>
        <begin position="156"/>
        <end position="205"/>
    </location>
</feature>
<evidence type="ECO:0000256" key="4">
    <source>
        <dbReference type="ARBA" id="ARBA00022833"/>
    </source>
</evidence>
<dbReference type="GO" id="GO:0008270">
    <property type="term" value="F:zinc ion binding"/>
    <property type="evidence" value="ECO:0007669"/>
    <property type="project" value="UniProtKB-KW"/>
</dbReference>
<evidence type="ECO:0000256" key="1">
    <source>
        <dbReference type="ARBA" id="ARBA00022723"/>
    </source>
</evidence>
<name>A0A4W6D3H7_LATCA</name>
<dbReference type="PROSITE" id="PS50157">
    <property type="entry name" value="ZINC_FINGER_C2H2_2"/>
    <property type="match status" value="2"/>
</dbReference>
<feature type="region of interest" description="Disordered" evidence="6">
    <location>
        <begin position="239"/>
        <end position="273"/>
    </location>
</feature>
<feature type="domain" description="C2H2-type" evidence="7">
    <location>
        <begin position="108"/>
        <end position="135"/>
    </location>
</feature>
<dbReference type="Ensembl" id="ENSLCAT00010019744.1">
    <property type="protein sequence ID" value="ENSLCAP00010019334.1"/>
    <property type="gene ID" value="ENSLCAG00010009121.1"/>
</dbReference>
<accession>A0A4W6D3H7</accession>
<dbReference type="Gene3D" id="3.30.160.60">
    <property type="entry name" value="Classic Zinc Finger"/>
    <property type="match status" value="2"/>
</dbReference>
<dbReference type="InterPro" id="IPR013087">
    <property type="entry name" value="Znf_C2H2_type"/>
</dbReference>
<feature type="compositionally biased region" description="Polar residues" evidence="6">
    <location>
        <begin position="1277"/>
        <end position="1291"/>
    </location>
</feature>
<evidence type="ECO:0000313" key="8">
    <source>
        <dbReference type="Ensembl" id="ENSLCAP00010019334.1"/>
    </source>
</evidence>
<keyword evidence="9" id="KW-1185">Reference proteome</keyword>
<keyword evidence="4" id="KW-0862">Zinc</keyword>
<reference evidence="8" key="2">
    <citation type="submission" date="2025-08" db="UniProtKB">
        <authorList>
            <consortium name="Ensembl"/>
        </authorList>
    </citation>
    <scope>IDENTIFICATION</scope>
</reference>
<feature type="compositionally biased region" description="Low complexity" evidence="6">
    <location>
        <begin position="164"/>
        <end position="192"/>
    </location>
</feature>
<sequence length="1613" mass="176716">METGRPGLASAPVHISSVAAQTEKRMDIQAPLTAVYIHTVPALPVQPYPQLPAAAQEPTTLHLAMPPLYSKETLPFLTLHIAGGLQSPPGLSLAAAAPAARPKSTGKYVCPHCGRDCMKPSVLEKHLRCHTGERPYPCTICGVSFKTQSNLYKHKRTQAHARLSSESEQSSLGSLDSMSSSRETHTSSLSLDECSEESGSMEKDSTLPAAEITCAANTIRVYSFKTQGSLSEQNELTTACHKTESNESAKVIQEEGKLRVENETPPLTLSRHLPLQRQEATLFSKQWETSVSRGKSQSHESTDSGFSESSDHYPSPGSVLPDNSIDFLSESTKKHPDETTNRHTHSEPCQDAQEPKDTVGEEEQKTLEERISKLISDNTAVVEDKQLENVRPRKTVLSKQGSIDLPMPYTYKDSFHFDMRISKTQNFGLQRHRKPGLYSSVPTQHSTTLEHAPLTRSNSFPFSVTLLQPEKSSSSSFYQSDYVTLVRRRSSSQINSTGFAIKPVNQQSSTHRPLVRQTAVDCNHATDGLFMNSSVEEACTSSLSCDGDGSDICGEPSNRKFRRKKAQKFAYNKWYMYGGGTFKKLYNAEKGLDNSVIKGKKCMNQEHEVVQGQQKRLSAVNKDTVTTTSPTINITSSSATVCHSGCPPAKLTLASAVDFNLRTSQLHSSCSSLKTPLRRNLSLSVVPLLSAESLVSHTTNSISTETGRLLNEEKHANSTSQFCGAHVPSDRKKQRTDDKISCSLDMETDPNTLTHPPPSIIGSAPQQDTNLSYINLQKNQKHTPLKGTLFSPSIINANAPFVNTLPATSIPSAAKTSFLPKYQLKLPNSAEPDSNTSPPVVNTQAGTDGYTFTCALSSSQTEKQTSPSVTAEKKCSDPVTSLLMQTCDIKRMNAFNSAQLLLPCTATTLCQAEASRLNENATSSLPVVHRQYAATTTTTCLQDYQTELCSTSIQPSKFSACPALTQLPRPVAPVVANFQAIPTITTEKNLTSAAAITALSQGYALNPVNRTYAGSNTKNIPCHIIPINQVQPAAQNVFHVHTADLQICLQLISDEQLALIEPQIERQVGSSLSQRCDMEALAPEMIQNKTQISVIMESCNEGRDHQQPGHRKELDQCEFLPTLNTEHIKPPLSVQFGKAQSNIHMTEHSNSSQATESAESKPPEALGLMLCPYKYSIHTATETLSSAADVMSTAASLEGVQSGRGQTSEREHALLLNHCAEEQHLLDKKVERSNNIPAVLTCIPISPTAGLIERVSLAGCAAQKELQTCRHGGTPVLSHSTNWRPKQNQVPRETKHQQMDGQGDGRAMEEKKNGVIKTDQESGQWGNDESNCRHTVLLDTTKPEGEDRKVQADSFKNSWLSEQHLQHLSQTLSNSPQPPLKMNNFYFAQQHWEISIIHNQQTQILCDSNSSKLIKTQAQLTETQNAFSQIESSPQQTTVSYQDQKQDQKQTLSIQKGNTTAGNTSTGVSCCTKLTLGRHKSTSLSPDVKTSSITHHCQVSHSPQVSRATTGWKGNIQNNMLDNNTGLPSKPFTYPEPKQDIKDQTLDDNTMQASNSGRPDITNKYQSYFLTGQLQGYQPAECLTSGVRPVQSCQDYSEDTSSSDDEGKLIIEL</sequence>
<feature type="region of interest" description="Disordered" evidence="6">
    <location>
        <begin position="286"/>
        <end position="365"/>
    </location>
</feature>
<feature type="region of interest" description="Disordered" evidence="6">
    <location>
        <begin position="1593"/>
        <end position="1613"/>
    </location>
</feature>
<dbReference type="PROSITE" id="PS00028">
    <property type="entry name" value="ZINC_FINGER_C2H2_1"/>
    <property type="match status" value="2"/>
</dbReference>
<dbReference type="PANTHER" id="PTHR47166">
    <property type="entry name" value="ZINC FINGER PROTEIN 831"/>
    <property type="match status" value="1"/>
</dbReference>
<dbReference type="SMART" id="SM00355">
    <property type="entry name" value="ZnF_C2H2"/>
    <property type="match status" value="2"/>
</dbReference>
<dbReference type="Proteomes" id="UP000314980">
    <property type="component" value="Unassembled WGS sequence"/>
</dbReference>
<keyword evidence="1" id="KW-0479">Metal-binding</keyword>
<dbReference type="FunFam" id="3.30.160.60:FF:000688">
    <property type="entry name" value="zinc finger protein 197 isoform X1"/>
    <property type="match status" value="1"/>
</dbReference>
<reference evidence="9" key="1">
    <citation type="submission" date="2015-09" db="EMBL/GenBank/DDBJ databases">
        <authorList>
            <person name="Sai Rama Sridatta P."/>
        </authorList>
    </citation>
    <scope>NUCLEOTIDE SEQUENCE [LARGE SCALE GENOMIC DNA]</scope>
</reference>
<protein>
    <recommendedName>
        <fullName evidence="7">C2H2-type domain-containing protein</fullName>
    </recommendedName>
</protein>
<evidence type="ECO:0000256" key="6">
    <source>
        <dbReference type="SAM" id="MobiDB-lite"/>
    </source>
</evidence>
<dbReference type="PANTHER" id="PTHR47166:SF1">
    <property type="entry name" value="ZINC FINGER PROTEIN 831"/>
    <property type="match status" value="1"/>
</dbReference>
<dbReference type="GeneTree" id="ENSGT00940000161664"/>
<feature type="region of interest" description="Disordered" evidence="6">
    <location>
        <begin position="1272"/>
        <end position="1309"/>
    </location>
</feature>
<dbReference type="Pfam" id="PF00096">
    <property type="entry name" value="zf-C2H2"/>
    <property type="match status" value="1"/>
</dbReference>
<feature type="compositionally biased region" description="Polar residues" evidence="6">
    <location>
        <begin position="286"/>
        <end position="295"/>
    </location>
</feature>
<evidence type="ECO:0000256" key="5">
    <source>
        <dbReference type="PROSITE-ProRule" id="PRU00042"/>
    </source>
</evidence>
<evidence type="ECO:0000313" key="9">
    <source>
        <dbReference type="Proteomes" id="UP000314980"/>
    </source>
</evidence>
<evidence type="ECO:0000256" key="2">
    <source>
        <dbReference type="ARBA" id="ARBA00022737"/>
    </source>
</evidence>
<evidence type="ECO:0000256" key="3">
    <source>
        <dbReference type="ARBA" id="ARBA00022771"/>
    </source>
</evidence>
<feature type="compositionally biased region" description="Basic and acidic residues" evidence="6">
    <location>
        <begin position="241"/>
        <end position="262"/>
    </location>
</feature>
<feature type="compositionally biased region" description="Basic and acidic residues" evidence="6">
    <location>
        <begin position="331"/>
        <end position="365"/>
    </location>
</feature>
<keyword evidence="3 5" id="KW-0863">Zinc-finger</keyword>